<protein>
    <submittedName>
        <fullName evidence="2">Uncharacterized protein</fullName>
    </submittedName>
</protein>
<dbReference type="EMBL" id="JBHTJH010000017">
    <property type="protein sequence ID" value="MFD0863620.1"/>
    <property type="molecule type" value="Genomic_DNA"/>
</dbReference>
<evidence type="ECO:0000313" key="2">
    <source>
        <dbReference type="EMBL" id="MFD0863620.1"/>
    </source>
</evidence>
<evidence type="ECO:0000313" key="3">
    <source>
        <dbReference type="Proteomes" id="UP001596978"/>
    </source>
</evidence>
<keyword evidence="1" id="KW-1133">Transmembrane helix</keyword>
<keyword evidence="1" id="KW-0812">Transmembrane</keyword>
<keyword evidence="3" id="KW-1185">Reference proteome</keyword>
<name>A0ABW3D171_9FLAO</name>
<feature type="transmembrane region" description="Helical" evidence="1">
    <location>
        <begin position="7"/>
        <end position="28"/>
    </location>
</feature>
<organism evidence="2 3">
    <name type="scientific">Sungkyunkwania multivorans</name>
    <dbReference type="NCBI Taxonomy" id="1173618"/>
    <lineage>
        <taxon>Bacteria</taxon>
        <taxon>Pseudomonadati</taxon>
        <taxon>Bacteroidota</taxon>
        <taxon>Flavobacteriia</taxon>
        <taxon>Flavobacteriales</taxon>
        <taxon>Flavobacteriaceae</taxon>
        <taxon>Sungkyunkwania</taxon>
    </lineage>
</organism>
<dbReference type="RefSeq" id="WP_386409815.1">
    <property type="nucleotide sequence ID" value="NZ_JBHTJH010000017.1"/>
</dbReference>
<sequence>MKKKIVLISLFILPVVIYLFFASGIYHFGELPVLTEKVGDLEAFSTEDGQKVKLDEKITVLGFLGNDFSTKKSSVYNLHEEIYKGNYDYDTNFQMVMVLPKDTESQVADLKLELSRYAKIDKWRFVYGDDFEIKELFQSLQTPFSLNSDLGSDYVFIIDKKSSLRGRLPDEENDKIYGYNANLVSELHNLMDDDVKVVLAEYNLALKKNYKVSRRDSFLKQKKK</sequence>
<reference evidence="3" key="1">
    <citation type="journal article" date="2019" name="Int. J. Syst. Evol. Microbiol.">
        <title>The Global Catalogue of Microorganisms (GCM) 10K type strain sequencing project: providing services to taxonomists for standard genome sequencing and annotation.</title>
        <authorList>
            <consortium name="The Broad Institute Genomics Platform"/>
            <consortium name="The Broad Institute Genome Sequencing Center for Infectious Disease"/>
            <person name="Wu L."/>
            <person name="Ma J."/>
        </authorList>
    </citation>
    <scope>NUCLEOTIDE SEQUENCE [LARGE SCALE GENOMIC DNA]</scope>
    <source>
        <strain evidence="3">CCUG 62952</strain>
    </source>
</reference>
<dbReference type="Proteomes" id="UP001596978">
    <property type="component" value="Unassembled WGS sequence"/>
</dbReference>
<gene>
    <name evidence="2" type="ORF">ACFQ1M_15495</name>
</gene>
<accession>A0ABW3D171</accession>
<comment type="caution">
    <text evidence="2">The sequence shown here is derived from an EMBL/GenBank/DDBJ whole genome shotgun (WGS) entry which is preliminary data.</text>
</comment>
<keyword evidence="1" id="KW-0472">Membrane</keyword>
<evidence type="ECO:0000256" key="1">
    <source>
        <dbReference type="SAM" id="Phobius"/>
    </source>
</evidence>
<proteinExistence type="predicted"/>